<keyword evidence="5" id="KW-1185">Reference proteome</keyword>
<dbReference type="PROSITE" id="PS51031">
    <property type="entry name" value="BESS"/>
    <property type="match status" value="1"/>
</dbReference>
<accession>A0A6L2PYX4</accession>
<organism evidence="4 5">
    <name type="scientific">Coptotermes formosanus</name>
    <name type="common">Formosan subterranean termite</name>
    <dbReference type="NCBI Taxonomy" id="36987"/>
    <lineage>
        <taxon>Eukaryota</taxon>
        <taxon>Metazoa</taxon>
        <taxon>Ecdysozoa</taxon>
        <taxon>Arthropoda</taxon>
        <taxon>Hexapoda</taxon>
        <taxon>Insecta</taxon>
        <taxon>Pterygota</taxon>
        <taxon>Neoptera</taxon>
        <taxon>Polyneoptera</taxon>
        <taxon>Dictyoptera</taxon>
        <taxon>Blattodea</taxon>
        <taxon>Blattoidea</taxon>
        <taxon>Termitoidae</taxon>
        <taxon>Rhinotermitidae</taxon>
        <taxon>Coptotermes</taxon>
    </lineage>
</organism>
<dbReference type="GO" id="GO:0005634">
    <property type="term" value="C:nucleus"/>
    <property type="evidence" value="ECO:0007669"/>
    <property type="project" value="UniProtKB-SubCell"/>
</dbReference>
<reference evidence="5" key="1">
    <citation type="submission" date="2020-01" db="EMBL/GenBank/DDBJ databases">
        <title>Draft genome sequence of the Termite Coptotermes fromosanus.</title>
        <authorList>
            <person name="Itakura S."/>
            <person name="Yosikawa Y."/>
            <person name="Umezawa K."/>
        </authorList>
    </citation>
    <scope>NUCLEOTIDE SEQUENCE [LARGE SCALE GENOMIC DNA]</scope>
</reference>
<gene>
    <name evidence="4" type="ORF">Cfor_12010</name>
</gene>
<dbReference type="GO" id="GO:0006357">
    <property type="term" value="P:regulation of transcription by RNA polymerase II"/>
    <property type="evidence" value="ECO:0007669"/>
    <property type="project" value="TreeGrafter"/>
</dbReference>
<dbReference type="AlphaFoldDB" id="A0A6L2PYX4"/>
<comment type="subcellular location">
    <subcellularLocation>
        <location evidence="1">Nucleus</location>
    </subcellularLocation>
</comment>
<keyword evidence="1" id="KW-0539">Nucleus</keyword>
<dbReference type="PANTHER" id="PTHR12243">
    <property type="entry name" value="MADF DOMAIN TRANSCRIPTION FACTOR"/>
    <property type="match status" value="1"/>
</dbReference>
<dbReference type="GO" id="GO:0003677">
    <property type="term" value="F:DNA binding"/>
    <property type="evidence" value="ECO:0007669"/>
    <property type="project" value="InterPro"/>
</dbReference>
<feature type="region of interest" description="Disordered" evidence="2">
    <location>
        <begin position="196"/>
        <end position="228"/>
    </location>
</feature>
<evidence type="ECO:0000256" key="2">
    <source>
        <dbReference type="SAM" id="MobiDB-lite"/>
    </source>
</evidence>
<feature type="compositionally biased region" description="Basic and acidic residues" evidence="2">
    <location>
        <begin position="219"/>
        <end position="228"/>
    </location>
</feature>
<dbReference type="EMBL" id="BLKM01006491">
    <property type="protein sequence ID" value="GFG37434.1"/>
    <property type="molecule type" value="Genomic_DNA"/>
</dbReference>
<evidence type="ECO:0000256" key="1">
    <source>
        <dbReference type="PROSITE-ProRule" id="PRU00371"/>
    </source>
</evidence>
<dbReference type="InParanoid" id="A0A6L2PYX4"/>
<evidence type="ECO:0000313" key="4">
    <source>
        <dbReference type="EMBL" id="GFG37434.1"/>
    </source>
</evidence>
<proteinExistence type="predicted"/>
<dbReference type="PANTHER" id="PTHR12243:SF69">
    <property type="entry name" value="SI:CH73-59F11.3"/>
    <property type="match status" value="1"/>
</dbReference>
<dbReference type="InterPro" id="IPR004210">
    <property type="entry name" value="BESS_motif"/>
</dbReference>
<sequence length="228" mass="26228">MFSLGVLSTKVYNRSTQIMNIHNVITKYFLILHSVSCFQRKWKSLRDSYSRELLRKKKEKSGPASLKGRKQYTYFDQLRFLKTVVKPNKMSLEEIENLQSTEGIGEGPVEKKAPVVAQKRIYSKSFKKEPLEEEQLFTVLKEKLLQGSTKESETNDEDTLFMLSLVPELRKVPESMKLDIKGELLNVFKRARLQQHATTSSDPVPSKICSFSVPVSHPSEQRDKSPSK</sequence>
<dbReference type="GO" id="GO:0005667">
    <property type="term" value="C:transcription regulator complex"/>
    <property type="evidence" value="ECO:0007669"/>
    <property type="project" value="TreeGrafter"/>
</dbReference>
<dbReference type="OrthoDB" id="7571832at2759"/>
<evidence type="ECO:0000313" key="5">
    <source>
        <dbReference type="Proteomes" id="UP000502823"/>
    </source>
</evidence>
<name>A0A6L2PYX4_COPFO</name>
<feature type="domain" description="BESS" evidence="3">
    <location>
        <begin position="155"/>
        <end position="194"/>
    </location>
</feature>
<evidence type="ECO:0000259" key="3">
    <source>
        <dbReference type="PROSITE" id="PS51031"/>
    </source>
</evidence>
<protein>
    <recommendedName>
        <fullName evidence="3">BESS domain-containing protein</fullName>
    </recommendedName>
</protein>
<dbReference type="InterPro" id="IPR039353">
    <property type="entry name" value="TF_Adf1"/>
</dbReference>
<dbReference type="InterPro" id="IPR006578">
    <property type="entry name" value="MADF-dom"/>
</dbReference>
<dbReference type="Pfam" id="PF10545">
    <property type="entry name" value="MADF_DNA_bdg"/>
    <property type="match status" value="1"/>
</dbReference>
<dbReference type="Proteomes" id="UP000502823">
    <property type="component" value="Unassembled WGS sequence"/>
</dbReference>
<comment type="caution">
    <text evidence="4">The sequence shown here is derived from an EMBL/GenBank/DDBJ whole genome shotgun (WGS) entry which is preliminary data.</text>
</comment>